<proteinExistence type="inferred from homology"/>
<dbReference type="OrthoDB" id="9803101at2"/>
<protein>
    <submittedName>
        <fullName evidence="2">RidA family protein</fullName>
    </submittedName>
</protein>
<sequence length="149" mass="15965">MHIDRRSVVASLSTLGLALLGPFAKAEAALRKKIFSANPPSTQPAVYSPAVAYGNLLFLAGKSSRSAAPGEIHADAKWVFDELEKELKNAGSSMEKVLKVNVALSDIKDYAALNEIFAARFPKEPPVRTTIVAANPRGTTVEIDLVAYI</sequence>
<dbReference type="EMBL" id="CP042806">
    <property type="protein sequence ID" value="QEE27771.1"/>
    <property type="molecule type" value="Genomic_DNA"/>
</dbReference>
<dbReference type="AlphaFoldDB" id="A0A5B9EBG0"/>
<name>A0A5B9EBG0_9BACT</name>
<evidence type="ECO:0000313" key="3">
    <source>
        <dbReference type="Proteomes" id="UP000321820"/>
    </source>
</evidence>
<dbReference type="SUPFAM" id="SSF55298">
    <property type="entry name" value="YjgF-like"/>
    <property type="match status" value="1"/>
</dbReference>
<dbReference type="KEGG" id="talb:FTW19_07050"/>
<gene>
    <name evidence="2" type="ORF">FTW19_07050</name>
</gene>
<dbReference type="Pfam" id="PF01042">
    <property type="entry name" value="Ribonuc_L-PSP"/>
    <property type="match status" value="1"/>
</dbReference>
<comment type="similarity">
    <text evidence="1">Belongs to the RutC family.</text>
</comment>
<dbReference type="GO" id="GO:0005829">
    <property type="term" value="C:cytosol"/>
    <property type="evidence" value="ECO:0007669"/>
    <property type="project" value="TreeGrafter"/>
</dbReference>
<reference evidence="2 3" key="1">
    <citation type="submission" date="2019-08" db="EMBL/GenBank/DDBJ databases">
        <title>Complete genome sequence of Terriglobus albidus strain ORNL.</title>
        <authorList>
            <person name="Podar M."/>
        </authorList>
    </citation>
    <scope>NUCLEOTIDE SEQUENCE [LARGE SCALE GENOMIC DNA]</scope>
    <source>
        <strain evidence="2 3">ORNL</strain>
    </source>
</reference>
<dbReference type="Gene3D" id="3.30.1330.40">
    <property type="entry name" value="RutC-like"/>
    <property type="match status" value="1"/>
</dbReference>
<dbReference type="Proteomes" id="UP000321820">
    <property type="component" value="Chromosome"/>
</dbReference>
<evidence type="ECO:0000313" key="2">
    <source>
        <dbReference type="EMBL" id="QEE27771.1"/>
    </source>
</evidence>
<dbReference type="InterPro" id="IPR006175">
    <property type="entry name" value="YjgF/YER057c/UK114"/>
</dbReference>
<dbReference type="PANTHER" id="PTHR11803:SF58">
    <property type="entry name" value="PROTEIN HMF1-RELATED"/>
    <property type="match status" value="1"/>
</dbReference>
<keyword evidence="3" id="KW-1185">Reference proteome</keyword>
<dbReference type="InterPro" id="IPR035959">
    <property type="entry name" value="RutC-like_sf"/>
</dbReference>
<dbReference type="PANTHER" id="PTHR11803">
    <property type="entry name" value="2-IMINOBUTANOATE/2-IMINOPROPANOATE DEAMINASE RIDA"/>
    <property type="match status" value="1"/>
</dbReference>
<evidence type="ECO:0000256" key="1">
    <source>
        <dbReference type="ARBA" id="ARBA00010552"/>
    </source>
</evidence>
<dbReference type="GO" id="GO:0019239">
    <property type="term" value="F:deaminase activity"/>
    <property type="evidence" value="ECO:0007669"/>
    <property type="project" value="TreeGrafter"/>
</dbReference>
<organism evidence="2 3">
    <name type="scientific">Terriglobus albidus</name>
    <dbReference type="NCBI Taxonomy" id="1592106"/>
    <lineage>
        <taxon>Bacteria</taxon>
        <taxon>Pseudomonadati</taxon>
        <taxon>Acidobacteriota</taxon>
        <taxon>Terriglobia</taxon>
        <taxon>Terriglobales</taxon>
        <taxon>Acidobacteriaceae</taxon>
        <taxon>Terriglobus</taxon>
    </lineage>
</organism>
<accession>A0A5B9EBG0</accession>
<dbReference type="RefSeq" id="WP_147646961.1">
    <property type="nucleotide sequence ID" value="NZ_CP042806.1"/>
</dbReference>